<evidence type="ECO:0000313" key="2">
    <source>
        <dbReference type="Proteomes" id="UP000265938"/>
    </source>
</evidence>
<proteinExistence type="predicted"/>
<gene>
    <name evidence="1" type="ORF">D4741_05140</name>
</gene>
<dbReference type="EMBL" id="QYSE01000001">
    <property type="protein sequence ID" value="RJF37459.1"/>
    <property type="molecule type" value="Genomic_DNA"/>
</dbReference>
<reference evidence="1 2" key="1">
    <citation type="submission" date="2018-09" db="EMBL/GenBank/DDBJ databases">
        <title>Identification of marine bacteria producing industrial enzymes.</title>
        <authorList>
            <person name="Cheng T.H."/>
            <person name="Saidin J."/>
            <person name="Muhd D.D."/>
            <person name="Isa M.N.M."/>
            <person name="Bakar M.F.A."/>
            <person name="Ismail N."/>
        </authorList>
    </citation>
    <scope>NUCLEOTIDE SEQUENCE [LARGE SCALE GENOMIC DNA]</scope>
    <source>
        <strain evidence="1 2">MNAD 1.6</strain>
    </source>
</reference>
<evidence type="ECO:0000313" key="1">
    <source>
        <dbReference type="EMBL" id="RJF37459.1"/>
    </source>
</evidence>
<accession>A0A3A3EMU6</accession>
<protein>
    <recommendedName>
        <fullName evidence="3">Outer membrane protein assembly factor</fullName>
    </recommendedName>
</protein>
<dbReference type="AlphaFoldDB" id="A0A3A3EMU6"/>
<comment type="caution">
    <text evidence="1">The sequence shown here is derived from an EMBL/GenBank/DDBJ whole genome shotgun (WGS) entry which is preliminary data.</text>
</comment>
<organism evidence="1 2">
    <name type="scientific">Pseudoalteromonas gelatinilytica</name>
    <dbReference type="NCBI Taxonomy" id="1703256"/>
    <lineage>
        <taxon>Bacteria</taxon>
        <taxon>Pseudomonadati</taxon>
        <taxon>Pseudomonadota</taxon>
        <taxon>Gammaproteobacteria</taxon>
        <taxon>Alteromonadales</taxon>
        <taxon>Pseudoalteromonadaceae</taxon>
        <taxon>Pseudoalteromonas</taxon>
    </lineage>
</organism>
<evidence type="ECO:0008006" key="3">
    <source>
        <dbReference type="Google" id="ProtNLM"/>
    </source>
</evidence>
<dbReference type="Proteomes" id="UP000265938">
    <property type="component" value="Unassembled WGS sequence"/>
</dbReference>
<sequence length="546" mass="62111">MMNKITPVLLITCTATGTVYANEPLSLDVVCEVKSKPTAELSEVKDITVDKLNIDTHTIFDPNDPETTALHRFINWLHIDTKNKVVSEQITFKEGDQVSERQLQEAERILRSKKYLRDAKVSYTKDCLEDEPRVVQIDTWDTWSLLPTINFGRSSGNNKYSLGFKEENFLGYGIRASLKYKSDHERSGYHSVLQMPVPWQPHATLTLQADDYDDGQVFLVDYHQPFYQRSSDALMRYFANSQKQKSYIYQNGMTRSEFFTDELIAQFAYGGILSQDSQQTFHWLAGIDYEDVSYRPFETEPLLAGLNDYTIAAPWVGLHWLEDNYAVLHDIDLINHNEDVNLGWELNSKFAIDTVNFGQGFLFDTNLTKAWFNNNALYRFAAGIKGNVGTELDDRLALYSKAQMNYRWSDSFAFYAHLNGHWQNHEFADKPLAVGGEEGMRGFPESYQHGTSSVQATAELRMYPNINLYQFVDVGFVGFVDVGQAFGSTETANISDSMLTSAGVGIRLYSSRSSNDNVIHIDFSTPLGSYQDVDSWQIGMSVETTF</sequence>
<name>A0A3A3EMU6_9GAMM</name>
<dbReference type="RefSeq" id="WP_119852222.1">
    <property type="nucleotide sequence ID" value="NZ_QYSE01000001.1"/>
</dbReference>